<keyword evidence="2" id="KW-1133">Transmembrane helix</keyword>
<evidence type="ECO:0000256" key="1">
    <source>
        <dbReference type="SAM" id="MobiDB-lite"/>
    </source>
</evidence>
<proteinExistence type="predicted"/>
<dbReference type="RefSeq" id="WP_109775067.1">
    <property type="nucleotide sequence ID" value="NZ_QGDQ01000017.1"/>
</dbReference>
<dbReference type="Pfam" id="PF19803">
    <property type="entry name" value="DUF6286"/>
    <property type="match status" value="1"/>
</dbReference>
<feature type="region of interest" description="Disordered" evidence="1">
    <location>
        <begin position="1"/>
        <end position="27"/>
    </location>
</feature>
<reference evidence="4 5" key="1">
    <citation type="submission" date="2018-03" db="EMBL/GenBank/DDBJ databases">
        <title>Genomic Encyclopedia of Archaeal and Bacterial Type Strains, Phase II (KMG-II): from individual species to whole genera.</title>
        <authorList>
            <person name="Goeker M."/>
        </authorList>
    </citation>
    <scope>NUCLEOTIDE SEQUENCE [LARGE SCALE GENOMIC DNA]</scope>
    <source>
        <strain evidence="4 5">DSM 44889</strain>
    </source>
</reference>
<dbReference type="EMBL" id="QGDQ01000017">
    <property type="protein sequence ID" value="PWJ52797.1"/>
    <property type="molecule type" value="Genomic_DNA"/>
</dbReference>
<evidence type="ECO:0000313" key="5">
    <source>
        <dbReference type="Proteomes" id="UP000245469"/>
    </source>
</evidence>
<keyword evidence="2" id="KW-0812">Transmembrane</keyword>
<dbReference type="AlphaFoldDB" id="A0A316ARS5"/>
<sequence length="202" mass="20417">MTTTTTTPTTSQPSPTQVASRAEGPLRPAPLPTGAGRIGWLGPLLAVLLIGVAVVLGQDAWTRLGGGQNTWLGSAISGLNGLAPSTALAVPAVVAVLLGLVLLLTAFSRRTRKALVLRGDLGAHLTTRDVARLAAGAARQVDGVLDASVTATRRKVSVEVVTTGDSATADAVQGDVARALSALVSAPRVSTTTKTTAKEGTR</sequence>
<name>A0A316ARS5_9ACTN</name>
<feature type="transmembrane region" description="Helical" evidence="2">
    <location>
        <begin position="88"/>
        <end position="108"/>
    </location>
</feature>
<comment type="caution">
    <text evidence="4">The sequence shown here is derived from an EMBL/GenBank/DDBJ whole genome shotgun (WGS) entry which is preliminary data.</text>
</comment>
<organism evidence="4 5">
    <name type="scientific">Quadrisphaera granulorum</name>
    <dbReference type="NCBI Taxonomy" id="317664"/>
    <lineage>
        <taxon>Bacteria</taxon>
        <taxon>Bacillati</taxon>
        <taxon>Actinomycetota</taxon>
        <taxon>Actinomycetes</taxon>
        <taxon>Kineosporiales</taxon>
        <taxon>Kineosporiaceae</taxon>
        <taxon>Quadrisphaera</taxon>
    </lineage>
</organism>
<dbReference type="InterPro" id="IPR046253">
    <property type="entry name" value="DUF6286"/>
</dbReference>
<protein>
    <recommendedName>
        <fullName evidence="3">DUF6286 domain-containing protein</fullName>
    </recommendedName>
</protein>
<feature type="transmembrane region" description="Helical" evidence="2">
    <location>
        <begin position="38"/>
        <end position="57"/>
    </location>
</feature>
<gene>
    <name evidence="4" type="ORF">BXY45_11749</name>
</gene>
<feature type="domain" description="DUF6286" evidence="3">
    <location>
        <begin position="97"/>
        <end position="191"/>
    </location>
</feature>
<evidence type="ECO:0000259" key="3">
    <source>
        <dbReference type="Pfam" id="PF19803"/>
    </source>
</evidence>
<accession>A0A316ARS5</accession>
<keyword evidence="2" id="KW-0472">Membrane</keyword>
<evidence type="ECO:0000313" key="4">
    <source>
        <dbReference type="EMBL" id="PWJ52797.1"/>
    </source>
</evidence>
<evidence type="ECO:0000256" key="2">
    <source>
        <dbReference type="SAM" id="Phobius"/>
    </source>
</evidence>
<dbReference type="Proteomes" id="UP000245469">
    <property type="component" value="Unassembled WGS sequence"/>
</dbReference>
<feature type="compositionally biased region" description="Low complexity" evidence="1">
    <location>
        <begin position="1"/>
        <end position="17"/>
    </location>
</feature>
<dbReference type="OrthoDB" id="5195315at2"/>
<keyword evidence="5" id="KW-1185">Reference proteome</keyword>